<dbReference type="PANTHER" id="PTHR35004:SF7">
    <property type="entry name" value="INTEGRASE PROTEIN"/>
    <property type="match status" value="1"/>
</dbReference>
<name>X8CHG8_MYCIT</name>
<dbReference type="GO" id="GO:0015074">
    <property type="term" value="P:DNA integration"/>
    <property type="evidence" value="ECO:0007669"/>
    <property type="project" value="InterPro"/>
</dbReference>
<dbReference type="Proteomes" id="UP000020825">
    <property type="component" value="Unassembled WGS sequence"/>
</dbReference>
<sequence length="612" mass="66845">MLAVAAVGGDSGDREWLVEQRYRAVLEVLDGSPVGEVAVRYGVSRQSVHAWKGKYLAGGIEALREASRRPRTSPTRVESAVEALVCEMRRAHPRWGARRITFELAQSGVPAPPSRATVHRILVRNGMVRAQPQQHRRKYRRWQREAPMHLWQLDLVGGLFLADGRECKMLTGIDDHSRFVVVAAVLAVPSGRAVADAFLKAMRVYGVPSEVLTDNGKQFTGRFTKPRPAEVLFERVCRENGITARLTKPHSPTTTGKIERWHQTLRRELLDPAGPFVDLPSAQAAISAWVHTYNHARPHQSLDMATPASLFRPNAQPEPLVLTARPDAPGGQYAADTVETTATTDAEGADSGLVLLPSAGAVEFDTVIAASGLLAVIPSVQRISLGPNRAGQRAHVWVDEYTVHVLIDGALVKTVPSNLSAEDLRILSMRGARPAGAPPATASVTRAGSLPAATVIEVDRFVDINGNAELAKHRLKIGAELARRKVTLRLDGHLIHVVYNDLLAKTLPSPIPADQYTKIRGARIAASQSPPPAPGPISVQRKVPRDGVVMVARQRLRVGRTYTGKIVTIHVEDTHFRVTCDGAQLSIHPRTTDLPIRRWKAKIHAPRPNPPM</sequence>
<dbReference type="InterPro" id="IPR012337">
    <property type="entry name" value="RNaseH-like_sf"/>
</dbReference>
<dbReference type="InterPro" id="IPR047656">
    <property type="entry name" value="IS481-like_transpos"/>
</dbReference>
<dbReference type="Gene3D" id="3.30.420.10">
    <property type="entry name" value="Ribonuclease H-like superfamily/Ribonuclease H"/>
    <property type="match status" value="1"/>
</dbReference>
<dbReference type="PROSITE" id="PS50994">
    <property type="entry name" value="INTEGRASE"/>
    <property type="match status" value="1"/>
</dbReference>
<evidence type="ECO:0000313" key="2">
    <source>
        <dbReference type="EMBL" id="EUA55787.1"/>
    </source>
</evidence>
<dbReference type="AlphaFoldDB" id="X8CHG8"/>
<evidence type="ECO:0000313" key="3">
    <source>
        <dbReference type="Proteomes" id="UP000020825"/>
    </source>
</evidence>
<feature type="domain" description="Integrase catalytic" evidence="1">
    <location>
        <begin position="143"/>
        <end position="315"/>
    </location>
</feature>
<accession>X8CHG8</accession>
<proteinExistence type="predicted"/>
<dbReference type="PATRIC" id="fig|1299331.3.peg.3850"/>
<dbReference type="InterPro" id="IPR036388">
    <property type="entry name" value="WH-like_DNA-bd_sf"/>
</dbReference>
<dbReference type="EMBL" id="JAOG01000002">
    <property type="protein sequence ID" value="EUA55787.1"/>
    <property type="molecule type" value="Genomic_DNA"/>
</dbReference>
<dbReference type="InterPro" id="IPR001584">
    <property type="entry name" value="Integrase_cat-core"/>
</dbReference>
<dbReference type="InterPro" id="IPR009057">
    <property type="entry name" value="Homeodomain-like_sf"/>
</dbReference>
<dbReference type="Gene3D" id="1.10.10.10">
    <property type="entry name" value="Winged helix-like DNA-binding domain superfamily/Winged helix DNA-binding domain"/>
    <property type="match status" value="1"/>
</dbReference>
<dbReference type="GO" id="GO:0003676">
    <property type="term" value="F:nucleic acid binding"/>
    <property type="evidence" value="ECO:0007669"/>
    <property type="project" value="InterPro"/>
</dbReference>
<comment type="caution">
    <text evidence="2">The sequence shown here is derived from an EMBL/GenBank/DDBJ whole genome shotgun (WGS) entry which is preliminary data.</text>
</comment>
<reference evidence="2 3" key="1">
    <citation type="submission" date="2013-12" db="EMBL/GenBank/DDBJ databases">
        <authorList>
            <person name="Zelazny A."/>
            <person name="Olivier K."/>
            <person name="Holland S."/>
            <person name="Lenaerts A."/>
            <person name="Ordway D."/>
            <person name="DeGroote M.A."/>
            <person name="Parker T."/>
            <person name="Sizemore C."/>
            <person name="Tallon L.J."/>
            <person name="Sadzewicz L.K."/>
            <person name="Sengamalay N."/>
            <person name="Fraser C.M."/>
            <person name="Hine E."/>
            <person name="Shefchek K.A."/>
            <person name="Das S.P."/>
            <person name="Tettelin H."/>
        </authorList>
    </citation>
    <scope>NUCLEOTIDE SEQUENCE [LARGE SCALE GENOMIC DNA]</scope>
    <source>
        <strain evidence="2 3">1956</strain>
    </source>
</reference>
<gene>
    <name evidence="2" type="ORF">I550_3944</name>
</gene>
<dbReference type="NCBIfam" id="NF033577">
    <property type="entry name" value="transpos_IS481"/>
    <property type="match status" value="1"/>
</dbReference>
<dbReference type="PANTHER" id="PTHR35004">
    <property type="entry name" value="TRANSPOSASE RV3428C-RELATED"/>
    <property type="match status" value="1"/>
</dbReference>
<organism evidence="2 3">
    <name type="scientific">Mycobacterium intracellulare 1956</name>
    <dbReference type="NCBI Taxonomy" id="1299331"/>
    <lineage>
        <taxon>Bacteria</taxon>
        <taxon>Bacillati</taxon>
        <taxon>Actinomycetota</taxon>
        <taxon>Actinomycetes</taxon>
        <taxon>Mycobacteriales</taxon>
        <taxon>Mycobacteriaceae</taxon>
        <taxon>Mycobacterium</taxon>
        <taxon>Mycobacterium avium complex (MAC)</taxon>
    </lineage>
</organism>
<dbReference type="SUPFAM" id="SSF53098">
    <property type="entry name" value="Ribonuclease H-like"/>
    <property type="match status" value="1"/>
</dbReference>
<dbReference type="Pfam" id="PF13565">
    <property type="entry name" value="HTH_32"/>
    <property type="match status" value="1"/>
</dbReference>
<dbReference type="InterPro" id="IPR036397">
    <property type="entry name" value="RNaseH_sf"/>
</dbReference>
<dbReference type="SUPFAM" id="SSF46689">
    <property type="entry name" value="Homeodomain-like"/>
    <property type="match status" value="1"/>
</dbReference>
<dbReference type="Pfam" id="PF13683">
    <property type="entry name" value="rve_3"/>
    <property type="match status" value="1"/>
</dbReference>
<evidence type="ECO:0000259" key="1">
    <source>
        <dbReference type="PROSITE" id="PS50994"/>
    </source>
</evidence>
<protein>
    <submittedName>
        <fullName evidence="2">Integrase core domain protein</fullName>
    </submittedName>
</protein>